<evidence type="ECO:0000256" key="2">
    <source>
        <dbReference type="ARBA" id="ARBA00004922"/>
    </source>
</evidence>
<feature type="active site" evidence="15">
    <location>
        <position position="526"/>
    </location>
</feature>
<feature type="transmembrane region" description="Helical" evidence="19">
    <location>
        <begin position="32"/>
        <end position="52"/>
    </location>
</feature>
<name>A0A2R5LN53_9ACAR</name>
<evidence type="ECO:0000256" key="19">
    <source>
        <dbReference type="SAM" id="Phobius"/>
    </source>
</evidence>
<evidence type="ECO:0000256" key="6">
    <source>
        <dbReference type="ARBA" id="ARBA00022837"/>
    </source>
</evidence>
<comment type="cofactor">
    <cofactor evidence="1 16">
        <name>Ca(2+)</name>
        <dbReference type="ChEBI" id="CHEBI:29108"/>
    </cofactor>
</comment>
<dbReference type="InterPro" id="IPR012341">
    <property type="entry name" value="6hp_glycosidase-like_sf"/>
</dbReference>
<keyword evidence="5 18" id="KW-0378">Hydrolase</keyword>
<dbReference type="PANTHER" id="PTHR11742">
    <property type="entry name" value="MANNOSYL-OLIGOSACCHARIDE ALPHA-1,2-MANNOSIDASE-RELATED"/>
    <property type="match status" value="1"/>
</dbReference>
<evidence type="ECO:0000256" key="4">
    <source>
        <dbReference type="ARBA" id="ARBA00022692"/>
    </source>
</evidence>
<comment type="catalytic activity">
    <reaction evidence="12">
        <text>N(4)-(alpha-D-Man-(1-&gt;2)-alpha-D-Man-(1-&gt;2)-alpha-D-Man-(1-&gt;3)-[alpha-D-Man-(1-&gt;2)-alpha-D-Man-(1-&gt;3)-[alpha-D-Man-(1-&gt;2)-alpha-D-Man-(1-&gt;6)]-alpha-D-Man-(1-&gt;6)]-beta-D-Man-(1-&gt;4)-beta-D-GlcNAc-(1-&gt;4)-beta-D-GlcNAc)-L-asparaginyl-[protein] (N-glucan mannose isomer 9A1,2,3B1,2,3) + 4 H2O = N(4)-(alpha-D-Man-(1-&gt;3)-[alpha-D-Man-(1-&gt;3)-[alpha-D-Man-(1-&gt;6)]-alpha-D-Man-(1-&gt;6)]-beta-D-Man-(1-&gt;4)-beta-D-GlcNAc-(1-&gt;4)-beta-D-GlcNAc)-L-asparaginyl-[protein] (N-glucan mannose isomer 5A1,2) + 4 beta-D-mannose</text>
        <dbReference type="Rhea" id="RHEA:56008"/>
        <dbReference type="Rhea" id="RHEA-COMP:14356"/>
        <dbReference type="Rhea" id="RHEA-COMP:14367"/>
        <dbReference type="ChEBI" id="CHEBI:15377"/>
        <dbReference type="ChEBI" id="CHEBI:28563"/>
        <dbReference type="ChEBI" id="CHEBI:59087"/>
        <dbReference type="ChEBI" id="CHEBI:139493"/>
        <dbReference type="EC" id="3.2.1.113"/>
    </reaction>
</comment>
<feature type="active site" description="Proton donor" evidence="15">
    <location>
        <position position="501"/>
    </location>
</feature>
<organism evidence="20">
    <name type="scientific">Ornithodoros turicata</name>
    <dbReference type="NCBI Taxonomy" id="34597"/>
    <lineage>
        <taxon>Eukaryota</taxon>
        <taxon>Metazoa</taxon>
        <taxon>Ecdysozoa</taxon>
        <taxon>Arthropoda</taxon>
        <taxon>Chelicerata</taxon>
        <taxon>Arachnida</taxon>
        <taxon>Acari</taxon>
        <taxon>Parasitiformes</taxon>
        <taxon>Ixodida</taxon>
        <taxon>Ixodoidea</taxon>
        <taxon>Argasidae</taxon>
        <taxon>Ornithodorinae</taxon>
        <taxon>Ornithodoros</taxon>
    </lineage>
</organism>
<feature type="disulfide bond" evidence="17">
    <location>
        <begin position="455"/>
        <end position="487"/>
    </location>
</feature>
<dbReference type="Gene3D" id="1.50.10.10">
    <property type="match status" value="1"/>
</dbReference>
<evidence type="ECO:0000256" key="17">
    <source>
        <dbReference type="PIRSR" id="PIRSR601382-3"/>
    </source>
</evidence>
<keyword evidence="9 17" id="KW-1015">Disulfide bond</keyword>
<keyword evidence="6 16" id="KW-0106">Calcium</keyword>
<evidence type="ECO:0000313" key="20">
    <source>
        <dbReference type="EMBL" id="MBY10963.1"/>
    </source>
</evidence>
<dbReference type="InterPro" id="IPR036026">
    <property type="entry name" value="Seven-hairpin_glycosidases"/>
</dbReference>
<dbReference type="GO" id="GO:0005509">
    <property type="term" value="F:calcium ion binding"/>
    <property type="evidence" value="ECO:0007669"/>
    <property type="project" value="InterPro"/>
</dbReference>
<evidence type="ECO:0000256" key="8">
    <source>
        <dbReference type="ARBA" id="ARBA00023136"/>
    </source>
</evidence>
<proteinExistence type="inferred from homology"/>
<evidence type="ECO:0000256" key="16">
    <source>
        <dbReference type="PIRSR" id="PIRSR601382-2"/>
    </source>
</evidence>
<dbReference type="GO" id="GO:0004571">
    <property type="term" value="F:mannosyl-oligosaccharide 1,2-alpha-mannosidase activity"/>
    <property type="evidence" value="ECO:0007669"/>
    <property type="project" value="UniProtKB-EC"/>
</dbReference>
<evidence type="ECO:0000256" key="1">
    <source>
        <dbReference type="ARBA" id="ARBA00001913"/>
    </source>
</evidence>
<feature type="binding site" evidence="16">
    <location>
        <position position="612"/>
    </location>
    <ligand>
        <name>Ca(2+)</name>
        <dbReference type="ChEBI" id="CHEBI:29108"/>
    </ligand>
</feature>
<dbReference type="GO" id="GO:0000139">
    <property type="term" value="C:Golgi membrane"/>
    <property type="evidence" value="ECO:0007669"/>
    <property type="project" value="TreeGrafter"/>
</dbReference>
<keyword evidence="8 19" id="KW-0472">Membrane</keyword>
<comment type="pathway">
    <text evidence="2">Protein modification; protein glycosylation.</text>
</comment>
<feature type="active site" evidence="15">
    <location>
        <position position="392"/>
    </location>
</feature>
<keyword evidence="10 18" id="KW-0326">Glycosidase</keyword>
<dbReference type="PRINTS" id="PR00747">
    <property type="entry name" value="GLYHDRLASE47"/>
</dbReference>
<dbReference type="EMBL" id="GGLE01006837">
    <property type="protein sequence ID" value="MBY10963.1"/>
    <property type="molecule type" value="Transcribed_RNA"/>
</dbReference>
<dbReference type="AlphaFoldDB" id="A0A2R5LN53"/>
<dbReference type="FunFam" id="1.50.10.10:FF:000002">
    <property type="entry name" value="alpha-1,2-Mannosidase"/>
    <property type="match status" value="1"/>
</dbReference>
<dbReference type="GO" id="GO:0005783">
    <property type="term" value="C:endoplasmic reticulum"/>
    <property type="evidence" value="ECO:0007669"/>
    <property type="project" value="TreeGrafter"/>
</dbReference>
<keyword evidence="19" id="KW-1133">Transmembrane helix</keyword>
<evidence type="ECO:0000256" key="7">
    <source>
        <dbReference type="ARBA" id="ARBA00022968"/>
    </source>
</evidence>
<dbReference type="InterPro" id="IPR050749">
    <property type="entry name" value="Glycosyl_Hydrolase_47"/>
</dbReference>
<dbReference type="GO" id="GO:0005975">
    <property type="term" value="P:carbohydrate metabolic process"/>
    <property type="evidence" value="ECO:0007669"/>
    <property type="project" value="InterPro"/>
</dbReference>
<evidence type="ECO:0000256" key="14">
    <source>
        <dbReference type="ARBA" id="ARBA00060399"/>
    </source>
</evidence>
<reference evidence="20" key="1">
    <citation type="submission" date="2018-03" db="EMBL/GenBank/DDBJ databases">
        <title>The relapsing fever spirochete Borrelia turicatae persists in the highly oxidative environment of its soft-bodied tick vector.</title>
        <authorList>
            <person name="Bourret T.J."/>
            <person name="Boyle W.K."/>
            <person name="Valenzuela J.G."/>
            <person name="Oliveira F."/>
            <person name="Lopez J.E."/>
        </authorList>
    </citation>
    <scope>NUCLEOTIDE SEQUENCE</scope>
    <source>
        <strain evidence="20">Kansas strain/isolate</strain>
        <tissue evidence="20">Salivary glands</tissue>
    </source>
</reference>
<comment type="subcellular location">
    <subcellularLocation>
        <location evidence="14">Endomembrane system</location>
        <topology evidence="14">Single-pass type II membrane protein</topology>
    </subcellularLocation>
</comment>
<evidence type="ECO:0000256" key="5">
    <source>
        <dbReference type="ARBA" id="ARBA00022801"/>
    </source>
</evidence>
<feature type="active site" description="Proton donor" evidence="15">
    <location>
        <position position="259"/>
    </location>
</feature>
<sequence length="635" mass="72162">MASSGVLPTYLKYVNGVPVSGPRKTLRLREKYIVVLVLATFSMVCLVAFFYLPDLRASNAYRQMRDAGPDLLFPPPQLDENVIRHNDVLNEDPHRAEDREKLNQKIKLDLDQSKMQVDKPAVQSGISSTSTKSAVVVVGVSSSVQPPHAAVWSTTDLSIHPGEPKDPVTRERRNKVREMMQHAWSNYEKYAWGQNELRPVSKRGHSAGIFGKSSMGATIVDGLDTLYLMGLREEYRRARNWVAENLSIENINSDISVFETNIRFIGGLLACYALTGDTMYKEKADKIAQVLLPAFETPKGIPHSLINIKTGVSKNYAWASSGSSILAEFGTMHLEFTYLSDITGNPVYRDKVMRIRKLLHSMEKPKGLYPNFLNPKTGHWGQHHMSMGALGDSFYEYLLKAWLQSDKEDTQAKLMVADAIQAIEQHMVQRSKNGLVYLADIKYDRLEHKMDHLACFAGGFFGLSASVFPEERRDHYMQLAKDITHTCHESYDRTPTKLGPEAFRFTDSLEAQAIKQNERYYILRPEVIESYFYLWRFTKDPKYRDWAWEAVQALEKHCRVEGGYSGIRNVYATDGPKDDVQQSFFLAETLKYLYLIFSEDSLLPLDQWVLNTEAHPIPIRNKNPHYGAAAPAPTS</sequence>
<evidence type="ECO:0000256" key="9">
    <source>
        <dbReference type="ARBA" id="ARBA00023157"/>
    </source>
</evidence>
<dbReference type="SUPFAM" id="SSF48225">
    <property type="entry name" value="Seven-hairpin glycosidases"/>
    <property type="match status" value="1"/>
</dbReference>
<dbReference type="PANTHER" id="PTHR11742:SF6">
    <property type="entry name" value="MANNOSYL-OLIGOSACCHARIDE ALPHA-1,2-MANNOSIDASE IA-RELATED"/>
    <property type="match status" value="1"/>
</dbReference>
<evidence type="ECO:0000256" key="13">
    <source>
        <dbReference type="ARBA" id="ARBA00054774"/>
    </source>
</evidence>
<dbReference type="Pfam" id="PF01532">
    <property type="entry name" value="Glyco_hydro_47"/>
    <property type="match status" value="1"/>
</dbReference>
<keyword evidence="7" id="KW-0735">Signal-anchor</keyword>
<accession>A0A2R5LN53</accession>
<dbReference type="EC" id="3.2.1.-" evidence="18"/>
<evidence type="ECO:0000256" key="18">
    <source>
        <dbReference type="RuleBase" id="RU361193"/>
    </source>
</evidence>
<comment type="catalytic activity">
    <reaction evidence="11">
        <text>N(4)-(alpha-D-Man-(1-&gt;2)-alpha-D-Man-(1-&gt;2)-alpha-D-Man-(1-&gt;3)-[alpha-D-Man-(1-&gt;3)-[alpha-D-Man-(1-&gt;2)-alpha-D-Man-(1-&gt;6)]-alpha-D-Man-(1-&gt;6)]-beta-D-Man-(1-&gt;4)-beta-D-GlcNAc-(1-&gt;4)-beta-D-GlcNAc)-L-asparaginyl-[protein] (N-glucan mannose isomer 8A1,2,3B1,3) + 3 H2O = N(4)-(alpha-D-Man-(1-&gt;3)-[alpha-D-Man-(1-&gt;3)-[alpha-D-Man-(1-&gt;6)]-alpha-D-Man-(1-&gt;6)]-beta-D-Man-(1-&gt;4)-beta-D-GlcNAc-(1-&gt;4)-beta-D-GlcNAc)-L-asparaginyl-[protein] (N-glucan mannose isomer 5A1,2) + 3 beta-D-mannose</text>
        <dbReference type="Rhea" id="RHEA:56028"/>
        <dbReference type="Rhea" id="RHEA-COMP:14358"/>
        <dbReference type="Rhea" id="RHEA-COMP:14367"/>
        <dbReference type="ChEBI" id="CHEBI:15377"/>
        <dbReference type="ChEBI" id="CHEBI:28563"/>
        <dbReference type="ChEBI" id="CHEBI:59087"/>
        <dbReference type="ChEBI" id="CHEBI:60628"/>
        <dbReference type="EC" id="3.2.1.113"/>
    </reaction>
</comment>
<evidence type="ECO:0000256" key="10">
    <source>
        <dbReference type="ARBA" id="ARBA00023295"/>
    </source>
</evidence>
<comment type="function">
    <text evidence="13">Involved in the maturation of Asn-linked oligosaccharides. Progressively trim alpha-1,2-linked mannose residues from Man(9)GlcNAc(2) to produce Man(5)GlcNAc(2).</text>
</comment>
<comment type="similarity">
    <text evidence="3 18">Belongs to the glycosyl hydrolase 47 family.</text>
</comment>
<evidence type="ECO:0000256" key="12">
    <source>
        <dbReference type="ARBA" id="ARBA00048605"/>
    </source>
</evidence>
<evidence type="ECO:0000256" key="11">
    <source>
        <dbReference type="ARBA" id="ARBA00047669"/>
    </source>
</evidence>
<dbReference type="InterPro" id="IPR001382">
    <property type="entry name" value="Glyco_hydro_47"/>
</dbReference>
<protein>
    <recommendedName>
        <fullName evidence="18">alpha-1,2-Mannosidase</fullName>
        <ecNumber evidence="18">3.2.1.-</ecNumber>
    </recommendedName>
</protein>
<keyword evidence="4 19" id="KW-0812">Transmembrane</keyword>
<evidence type="ECO:0000256" key="3">
    <source>
        <dbReference type="ARBA" id="ARBA00007658"/>
    </source>
</evidence>
<evidence type="ECO:0000256" key="15">
    <source>
        <dbReference type="PIRSR" id="PIRSR601382-1"/>
    </source>
</evidence>
<keyword evidence="16" id="KW-0479">Metal-binding</keyword>